<dbReference type="KEGG" id="spe:Spro_4139"/>
<dbReference type="eggNOG" id="COG3539">
    <property type="taxonomic scope" value="Bacteria"/>
</dbReference>
<accession>A8GJE3</accession>
<dbReference type="Gene3D" id="2.60.40.1090">
    <property type="entry name" value="Fimbrial-type adhesion domain"/>
    <property type="match status" value="1"/>
</dbReference>
<sequence length="180" mass="19163" precursor="true">MQAHQKWKLLPATLTLTVGLLNVAPVWAENMRLFGEVVMEPCALLPGDENISLDFGTVVEKYLYLNQRTHGKPFQLHLTGCDVQPGSGVTLTFSGTPNVALPGLLALDGGSQASGIAIGMETVAGKVLPFNEVSEVYPLTPGDNVITLQAYVQGEPDALNNQGIRHGNFSAVATFSLAYP</sequence>
<dbReference type="STRING" id="399741.Spro_4139"/>
<feature type="domain" description="Fimbrial-type adhesion" evidence="1">
    <location>
        <begin position="35"/>
        <end position="179"/>
    </location>
</feature>
<dbReference type="GO" id="GO:0009289">
    <property type="term" value="C:pilus"/>
    <property type="evidence" value="ECO:0007669"/>
    <property type="project" value="InterPro"/>
</dbReference>
<dbReference type="Pfam" id="PF00419">
    <property type="entry name" value="Fimbrial"/>
    <property type="match status" value="1"/>
</dbReference>
<dbReference type="PANTHER" id="PTHR33420">
    <property type="entry name" value="FIMBRIAL SUBUNIT ELFA-RELATED"/>
    <property type="match status" value="1"/>
</dbReference>
<dbReference type="InterPro" id="IPR000259">
    <property type="entry name" value="Adhesion_dom_fimbrial"/>
</dbReference>
<proteinExistence type="predicted"/>
<dbReference type="AlphaFoldDB" id="A8GJE3"/>
<name>A8GJE3_SERP5</name>
<evidence type="ECO:0000259" key="1">
    <source>
        <dbReference type="Pfam" id="PF00419"/>
    </source>
</evidence>
<protein>
    <submittedName>
        <fullName evidence="2">Fimbrial protein</fullName>
    </submittedName>
</protein>
<dbReference type="InterPro" id="IPR008966">
    <property type="entry name" value="Adhesion_dom_sf"/>
</dbReference>
<gene>
    <name evidence="2" type="ordered locus">Spro_4139</name>
</gene>
<dbReference type="GO" id="GO:0043709">
    <property type="term" value="P:cell adhesion involved in single-species biofilm formation"/>
    <property type="evidence" value="ECO:0007669"/>
    <property type="project" value="TreeGrafter"/>
</dbReference>
<dbReference type="SUPFAM" id="SSF49401">
    <property type="entry name" value="Bacterial adhesins"/>
    <property type="match status" value="1"/>
</dbReference>
<organism evidence="2">
    <name type="scientific">Serratia proteamaculans (strain 568)</name>
    <dbReference type="NCBI Taxonomy" id="399741"/>
    <lineage>
        <taxon>Bacteria</taxon>
        <taxon>Pseudomonadati</taxon>
        <taxon>Pseudomonadota</taxon>
        <taxon>Gammaproteobacteria</taxon>
        <taxon>Enterobacterales</taxon>
        <taxon>Yersiniaceae</taxon>
        <taxon>Serratia</taxon>
    </lineage>
</organism>
<dbReference type="EMBL" id="CP000826">
    <property type="protein sequence ID" value="ABV43233.1"/>
    <property type="molecule type" value="Genomic_DNA"/>
</dbReference>
<dbReference type="InterPro" id="IPR050263">
    <property type="entry name" value="Bact_Fimbrial_Adh_Pro"/>
</dbReference>
<dbReference type="InterPro" id="IPR036937">
    <property type="entry name" value="Adhesion_dom_fimbrial_sf"/>
</dbReference>
<reference evidence="2" key="1">
    <citation type="submission" date="2007-09" db="EMBL/GenBank/DDBJ databases">
        <title>Complete sequence of chromosome of Serratia proteamaculans 568.</title>
        <authorList>
            <consortium name="US DOE Joint Genome Institute"/>
            <person name="Copeland A."/>
            <person name="Lucas S."/>
            <person name="Lapidus A."/>
            <person name="Barry K."/>
            <person name="Glavina del Rio T."/>
            <person name="Dalin E."/>
            <person name="Tice H."/>
            <person name="Pitluck S."/>
            <person name="Chain P."/>
            <person name="Malfatti S."/>
            <person name="Shin M."/>
            <person name="Vergez L."/>
            <person name="Schmutz J."/>
            <person name="Larimer F."/>
            <person name="Land M."/>
            <person name="Hauser L."/>
            <person name="Kyrpides N."/>
            <person name="Kim E."/>
            <person name="Taghavi S."/>
            <person name="Newman L."/>
            <person name="Vangronsveld J."/>
            <person name="van der Lelie D."/>
            <person name="Richardson P."/>
        </authorList>
    </citation>
    <scope>NUCLEOTIDE SEQUENCE [LARGE SCALE GENOMIC DNA]</scope>
    <source>
        <strain evidence="2">568</strain>
    </source>
</reference>
<dbReference type="HOGENOM" id="CLU_088965_3_3_6"/>
<evidence type="ECO:0000313" key="2">
    <source>
        <dbReference type="EMBL" id="ABV43233.1"/>
    </source>
</evidence>
<dbReference type="OrthoDB" id="6462343at2"/>
<dbReference type="PANTHER" id="PTHR33420:SF9">
    <property type="entry name" value="MINOR FIMBRIAL SUBUNIT"/>
    <property type="match status" value="1"/>
</dbReference>